<reference evidence="6" key="1">
    <citation type="submission" date="2016-10" db="EMBL/GenBank/DDBJ databases">
        <authorList>
            <person name="Varghese N."/>
            <person name="Submissions S."/>
        </authorList>
    </citation>
    <scope>NUCLEOTIDE SEQUENCE [LARGE SCALE GENOMIC DNA]</scope>
    <source>
        <strain evidence="6">SP</strain>
    </source>
</reference>
<evidence type="ECO:0000256" key="1">
    <source>
        <dbReference type="ARBA" id="ARBA00023015"/>
    </source>
</evidence>
<sequence length="300" mass="34096">MKVYSRFTPQMEFMASLYVFEQQAIYKKTDLGAKWRKQVAAELPEDFCRQLENKDVSATLTWLHRCIQNDLTAGESVEDLLGFVQQEEEEFSPEVCKGIVGRPPLPAHDVYPLLDAWNDCYFSKLDPAMIAGLRKKQADIQELIGKKTAKEVINIATNGLSLDNQPDDLVVTLIPQYHARPVILYHMEGDTYFYQYAADDIPEKNGALPPVMLRVQQALSDENRLRILKLLAAKPQTFKAIHQYSGLAKSTVHHHLITLRSAGLVHLHISPGKPEYYTFRAQGLKELDGRMMDYVYGGLN</sequence>
<dbReference type="PANTHER" id="PTHR33154:SF33">
    <property type="entry name" value="TRANSCRIPTIONAL REPRESSOR SDPR"/>
    <property type="match status" value="1"/>
</dbReference>
<dbReference type="InterPro" id="IPR011991">
    <property type="entry name" value="ArsR-like_HTH"/>
</dbReference>
<dbReference type="Pfam" id="PF01022">
    <property type="entry name" value="HTH_5"/>
    <property type="match status" value="1"/>
</dbReference>
<protein>
    <submittedName>
        <fullName evidence="5">DNA-binding transcriptional regulator, ArsR family</fullName>
    </submittedName>
</protein>
<dbReference type="OrthoDB" id="2646147at2"/>
<gene>
    <name evidence="5" type="ORF">SAMN05421736_12427</name>
</gene>
<keyword evidence="3" id="KW-0804">Transcription</keyword>
<dbReference type="STRING" id="1503961.SAMN05421736_12427"/>
<proteinExistence type="predicted"/>
<dbReference type="InterPro" id="IPR036388">
    <property type="entry name" value="WH-like_DNA-bd_sf"/>
</dbReference>
<keyword evidence="2 5" id="KW-0238">DNA-binding</keyword>
<dbReference type="InterPro" id="IPR051081">
    <property type="entry name" value="HTH_MetalResp_TranReg"/>
</dbReference>
<dbReference type="InterPro" id="IPR001845">
    <property type="entry name" value="HTH_ArsR_DNA-bd_dom"/>
</dbReference>
<dbReference type="SMART" id="SM00418">
    <property type="entry name" value="HTH_ARSR"/>
    <property type="match status" value="1"/>
</dbReference>
<dbReference type="AlphaFoldDB" id="A0A1H3UPF0"/>
<evidence type="ECO:0000256" key="3">
    <source>
        <dbReference type="ARBA" id="ARBA00023163"/>
    </source>
</evidence>
<feature type="domain" description="HTH arsR-type" evidence="4">
    <location>
        <begin position="204"/>
        <end position="299"/>
    </location>
</feature>
<keyword evidence="1" id="KW-0805">Transcription regulation</keyword>
<dbReference type="GO" id="GO:0003700">
    <property type="term" value="F:DNA-binding transcription factor activity"/>
    <property type="evidence" value="ECO:0007669"/>
    <property type="project" value="InterPro"/>
</dbReference>
<dbReference type="CDD" id="cd00090">
    <property type="entry name" value="HTH_ARSR"/>
    <property type="match status" value="1"/>
</dbReference>
<name>A0A1H3UPF0_9BACI</name>
<dbReference type="GO" id="GO:0003677">
    <property type="term" value="F:DNA binding"/>
    <property type="evidence" value="ECO:0007669"/>
    <property type="project" value="UniProtKB-KW"/>
</dbReference>
<evidence type="ECO:0000313" key="5">
    <source>
        <dbReference type="EMBL" id="SDZ64293.1"/>
    </source>
</evidence>
<organism evidence="5 6">
    <name type="scientific">Evansella caseinilytica</name>
    <dbReference type="NCBI Taxonomy" id="1503961"/>
    <lineage>
        <taxon>Bacteria</taxon>
        <taxon>Bacillati</taxon>
        <taxon>Bacillota</taxon>
        <taxon>Bacilli</taxon>
        <taxon>Bacillales</taxon>
        <taxon>Bacillaceae</taxon>
        <taxon>Evansella</taxon>
    </lineage>
</organism>
<dbReference type="PROSITE" id="PS50987">
    <property type="entry name" value="HTH_ARSR_2"/>
    <property type="match status" value="1"/>
</dbReference>
<keyword evidence="6" id="KW-1185">Reference proteome</keyword>
<evidence type="ECO:0000259" key="4">
    <source>
        <dbReference type="PROSITE" id="PS50987"/>
    </source>
</evidence>
<dbReference type="EMBL" id="FNPI01000024">
    <property type="protein sequence ID" value="SDZ64293.1"/>
    <property type="molecule type" value="Genomic_DNA"/>
</dbReference>
<dbReference type="PANTHER" id="PTHR33154">
    <property type="entry name" value="TRANSCRIPTIONAL REGULATOR, ARSR FAMILY"/>
    <property type="match status" value="1"/>
</dbReference>
<dbReference type="PRINTS" id="PR00778">
    <property type="entry name" value="HTHARSR"/>
</dbReference>
<dbReference type="SUPFAM" id="SSF46785">
    <property type="entry name" value="Winged helix' DNA-binding domain"/>
    <property type="match status" value="1"/>
</dbReference>
<dbReference type="InterPro" id="IPR036390">
    <property type="entry name" value="WH_DNA-bd_sf"/>
</dbReference>
<evidence type="ECO:0000313" key="6">
    <source>
        <dbReference type="Proteomes" id="UP000198935"/>
    </source>
</evidence>
<dbReference type="Gene3D" id="1.10.10.10">
    <property type="entry name" value="Winged helix-like DNA-binding domain superfamily/Winged helix DNA-binding domain"/>
    <property type="match status" value="1"/>
</dbReference>
<dbReference type="Proteomes" id="UP000198935">
    <property type="component" value="Unassembled WGS sequence"/>
</dbReference>
<accession>A0A1H3UPF0</accession>
<evidence type="ECO:0000256" key="2">
    <source>
        <dbReference type="ARBA" id="ARBA00023125"/>
    </source>
</evidence>